<sequence length="109" mass="12498">MRQMLARALSDLSSSSAREIFRLLCGTTYYRISMESSDSPRSWVIFLDVIDWDVNIGLTNHNIRFIFPSIGNLLFPTQHHHEVRETLHPSALLCPKHAKLSAWCLAECI</sequence>
<protein>
    <submittedName>
        <fullName evidence="1">Uncharacterized protein</fullName>
    </submittedName>
</protein>
<name>A0A9D4G8C9_DREPO</name>
<keyword evidence="2" id="KW-1185">Reference proteome</keyword>
<accession>A0A9D4G8C9</accession>
<dbReference type="EMBL" id="JAIWYP010000006">
    <property type="protein sequence ID" value="KAH3810929.1"/>
    <property type="molecule type" value="Genomic_DNA"/>
</dbReference>
<gene>
    <name evidence="1" type="ORF">DPMN_139328</name>
</gene>
<evidence type="ECO:0000313" key="1">
    <source>
        <dbReference type="EMBL" id="KAH3810929.1"/>
    </source>
</evidence>
<evidence type="ECO:0000313" key="2">
    <source>
        <dbReference type="Proteomes" id="UP000828390"/>
    </source>
</evidence>
<dbReference type="Proteomes" id="UP000828390">
    <property type="component" value="Unassembled WGS sequence"/>
</dbReference>
<dbReference type="AlphaFoldDB" id="A0A9D4G8C9"/>
<reference evidence="1" key="2">
    <citation type="submission" date="2020-11" db="EMBL/GenBank/DDBJ databases">
        <authorList>
            <person name="McCartney M.A."/>
            <person name="Auch B."/>
            <person name="Kono T."/>
            <person name="Mallez S."/>
            <person name="Becker A."/>
            <person name="Gohl D.M."/>
            <person name="Silverstein K.A.T."/>
            <person name="Koren S."/>
            <person name="Bechman K.B."/>
            <person name="Herman A."/>
            <person name="Abrahante J.E."/>
            <person name="Garbe J."/>
        </authorList>
    </citation>
    <scope>NUCLEOTIDE SEQUENCE</scope>
    <source>
        <strain evidence="1">Duluth1</strain>
        <tissue evidence="1">Whole animal</tissue>
    </source>
</reference>
<reference evidence="1" key="1">
    <citation type="journal article" date="2019" name="bioRxiv">
        <title>The Genome of the Zebra Mussel, Dreissena polymorpha: A Resource for Invasive Species Research.</title>
        <authorList>
            <person name="McCartney M.A."/>
            <person name="Auch B."/>
            <person name="Kono T."/>
            <person name="Mallez S."/>
            <person name="Zhang Y."/>
            <person name="Obille A."/>
            <person name="Becker A."/>
            <person name="Abrahante J.E."/>
            <person name="Garbe J."/>
            <person name="Badalamenti J.P."/>
            <person name="Herman A."/>
            <person name="Mangelson H."/>
            <person name="Liachko I."/>
            <person name="Sullivan S."/>
            <person name="Sone E.D."/>
            <person name="Koren S."/>
            <person name="Silverstein K.A.T."/>
            <person name="Beckman K.B."/>
            <person name="Gohl D.M."/>
        </authorList>
    </citation>
    <scope>NUCLEOTIDE SEQUENCE</scope>
    <source>
        <strain evidence="1">Duluth1</strain>
        <tissue evidence="1">Whole animal</tissue>
    </source>
</reference>
<proteinExistence type="predicted"/>
<organism evidence="1 2">
    <name type="scientific">Dreissena polymorpha</name>
    <name type="common">Zebra mussel</name>
    <name type="synonym">Mytilus polymorpha</name>
    <dbReference type="NCBI Taxonomy" id="45954"/>
    <lineage>
        <taxon>Eukaryota</taxon>
        <taxon>Metazoa</taxon>
        <taxon>Spiralia</taxon>
        <taxon>Lophotrochozoa</taxon>
        <taxon>Mollusca</taxon>
        <taxon>Bivalvia</taxon>
        <taxon>Autobranchia</taxon>
        <taxon>Heteroconchia</taxon>
        <taxon>Euheterodonta</taxon>
        <taxon>Imparidentia</taxon>
        <taxon>Neoheterodontei</taxon>
        <taxon>Myida</taxon>
        <taxon>Dreissenoidea</taxon>
        <taxon>Dreissenidae</taxon>
        <taxon>Dreissena</taxon>
    </lineage>
</organism>
<comment type="caution">
    <text evidence="1">The sequence shown here is derived from an EMBL/GenBank/DDBJ whole genome shotgun (WGS) entry which is preliminary data.</text>
</comment>